<evidence type="ECO:0000313" key="2">
    <source>
        <dbReference type="EMBL" id="HIZ09743.1"/>
    </source>
</evidence>
<keyword evidence="1" id="KW-1133">Transmembrane helix</keyword>
<reference evidence="2" key="1">
    <citation type="journal article" date="2021" name="PeerJ">
        <title>Extensive microbial diversity within the chicken gut microbiome revealed by metagenomics and culture.</title>
        <authorList>
            <person name="Gilroy R."/>
            <person name="Ravi A."/>
            <person name="Getino M."/>
            <person name="Pursley I."/>
            <person name="Horton D.L."/>
            <person name="Alikhan N.F."/>
            <person name="Baker D."/>
            <person name="Gharbi K."/>
            <person name="Hall N."/>
            <person name="Watson M."/>
            <person name="Adriaenssens E.M."/>
            <person name="Foster-Nyarko E."/>
            <person name="Jarju S."/>
            <person name="Secka A."/>
            <person name="Antonio M."/>
            <person name="Oren A."/>
            <person name="Chaudhuri R.R."/>
            <person name="La Ragione R."/>
            <person name="Hildebrand F."/>
            <person name="Pallen M.J."/>
        </authorList>
    </citation>
    <scope>NUCLEOTIDE SEQUENCE</scope>
    <source>
        <strain evidence="2">CHK192-19661</strain>
    </source>
</reference>
<dbReference type="Proteomes" id="UP000824025">
    <property type="component" value="Unassembled WGS sequence"/>
</dbReference>
<name>A0A9D2D711_9FIRM</name>
<proteinExistence type="predicted"/>
<organism evidence="2 3">
    <name type="scientific">Candidatus Borkfalkia avicola</name>
    <dbReference type="NCBI Taxonomy" id="2838503"/>
    <lineage>
        <taxon>Bacteria</taxon>
        <taxon>Bacillati</taxon>
        <taxon>Bacillota</taxon>
        <taxon>Clostridia</taxon>
        <taxon>Christensenellales</taxon>
        <taxon>Christensenellaceae</taxon>
        <taxon>Candidatus Borkfalkia</taxon>
    </lineage>
</organism>
<evidence type="ECO:0000256" key="1">
    <source>
        <dbReference type="SAM" id="Phobius"/>
    </source>
</evidence>
<gene>
    <name evidence="2" type="ORF">H9726_04555</name>
</gene>
<feature type="non-terminal residue" evidence="2">
    <location>
        <position position="1"/>
    </location>
</feature>
<sequence>IISFCNGAEDDEQKRNTVRIAVILLGALAVIFALITPVMIWGLPALFSVSAQAGIFMQQGLIIYAFSYPFKAGIKFICAYHYSNKRAWQANLLIYLDPLLTPLLLMFLPQLFGMNGIWLALPLTQTFVFVTGIFLREKEKQGQHFLYLR</sequence>
<keyword evidence="1" id="KW-0812">Transmembrane</keyword>
<dbReference type="EMBL" id="DXCF01000023">
    <property type="protein sequence ID" value="HIZ09743.1"/>
    <property type="molecule type" value="Genomic_DNA"/>
</dbReference>
<accession>A0A9D2D711</accession>
<comment type="caution">
    <text evidence="2">The sequence shown here is derived from an EMBL/GenBank/DDBJ whole genome shotgun (WGS) entry which is preliminary data.</text>
</comment>
<feature type="transmembrane region" description="Helical" evidence="1">
    <location>
        <begin position="20"/>
        <end position="41"/>
    </location>
</feature>
<evidence type="ECO:0008006" key="4">
    <source>
        <dbReference type="Google" id="ProtNLM"/>
    </source>
</evidence>
<reference evidence="2" key="2">
    <citation type="submission" date="2021-04" db="EMBL/GenBank/DDBJ databases">
        <authorList>
            <person name="Gilroy R."/>
        </authorList>
    </citation>
    <scope>NUCLEOTIDE SEQUENCE</scope>
    <source>
        <strain evidence="2">CHK192-19661</strain>
    </source>
</reference>
<evidence type="ECO:0000313" key="3">
    <source>
        <dbReference type="Proteomes" id="UP000824025"/>
    </source>
</evidence>
<dbReference type="AlphaFoldDB" id="A0A9D2D711"/>
<keyword evidence="1" id="KW-0472">Membrane</keyword>
<protein>
    <recommendedName>
        <fullName evidence="4">MATE family efflux transporter</fullName>
    </recommendedName>
</protein>
<feature type="transmembrane region" description="Helical" evidence="1">
    <location>
        <begin position="92"/>
        <end position="111"/>
    </location>
</feature>
<feature type="transmembrane region" description="Helical" evidence="1">
    <location>
        <begin position="117"/>
        <end position="135"/>
    </location>
</feature>